<comment type="similarity">
    <text evidence="2">Belongs to the AB hydrolase superfamily.</text>
</comment>
<dbReference type="InterPro" id="IPR000073">
    <property type="entry name" value="AB_hydrolase_1"/>
</dbReference>
<organism evidence="6 7">
    <name type="scientific">Thermotoga maritima (strain ATCC 43589 / DSM 3109 / JCM 10099 / NBRC 100826 / MSB8)</name>
    <dbReference type="NCBI Taxonomy" id="243274"/>
    <lineage>
        <taxon>Bacteria</taxon>
        <taxon>Thermotogati</taxon>
        <taxon>Thermotogota</taxon>
        <taxon>Thermotogae</taxon>
        <taxon>Thermotogales</taxon>
        <taxon>Thermotogaceae</taxon>
        <taxon>Thermotoga</taxon>
    </lineage>
</organism>
<dbReference type="FunCoup" id="Q9X171">
    <property type="interactions" value="100"/>
</dbReference>
<evidence type="ECO:0000256" key="2">
    <source>
        <dbReference type="ARBA" id="ARBA00008645"/>
    </source>
</evidence>
<evidence type="ECO:0000256" key="4">
    <source>
        <dbReference type="ARBA" id="ARBA00071261"/>
    </source>
</evidence>
<dbReference type="KEGG" id="tmi:THEMA_07590"/>
<dbReference type="FunFam" id="3.40.50.1820:FF:000117">
    <property type="entry name" value="Monoglyceride lipase, putative"/>
    <property type="match status" value="1"/>
</dbReference>
<evidence type="ECO:0000259" key="5">
    <source>
        <dbReference type="Pfam" id="PF12146"/>
    </source>
</evidence>
<dbReference type="GO" id="GO:0016020">
    <property type="term" value="C:membrane"/>
    <property type="evidence" value="ECO:0000318"/>
    <property type="project" value="GO_Central"/>
</dbReference>
<dbReference type="InterPro" id="IPR022742">
    <property type="entry name" value="Hydrolase_4"/>
</dbReference>
<dbReference type="EC" id="3.1.1.23" evidence="3"/>
<keyword evidence="7" id="KW-1185">Reference proteome</keyword>
<dbReference type="PATRIC" id="fig|243274.18.peg.1462"/>
<dbReference type="PRINTS" id="PR00111">
    <property type="entry name" value="ABHYDROLASE"/>
</dbReference>
<proteinExistence type="inferred from homology"/>
<dbReference type="InterPro" id="IPR029058">
    <property type="entry name" value="AB_hydrolase_fold"/>
</dbReference>
<dbReference type="Gene3D" id="3.40.50.1820">
    <property type="entry name" value="alpha/beta hydrolase"/>
    <property type="match status" value="1"/>
</dbReference>
<dbReference type="Proteomes" id="UP000008183">
    <property type="component" value="Chromosome"/>
</dbReference>
<gene>
    <name evidence="6" type="ordered locus">TM_1350</name>
</gene>
<evidence type="ECO:0000313" key="7">
    <source>
        <dbReference type="Proteomes" id="UP000008183"/>
    </source>
</evidence>
<dbReference type="EnsemblBacteria" id="AAD36421">
    <property type="protein sequence ID" value="AAD36421"/>
    <property type="gene ID" value="TM_1350"/>
</dbReference>
<dbReference type="ESTHER" id="thema-TM1350">
    <property type="family name" value="Monoglyceridelipase_lysophospholip"/>
</dbReference>
<dbReference type="OrthoDB" id="9806902at2"/>
<dbReference type="PaxDb" id="243274-THEMA_07590"/>
<dbReference type="AlphaFoldDB" id="Q9X171"/>
<protein>
    <recommendedName>
        <fullName evidence="4">Monoacylglycerol lipase</fullName>
        <ecNumber evidence="3">3.1.1.23</ecNumber>
    </recommendedName>
</protein>
<dbReference type="KEGG" id="tma:TM1350"/>
<dbReference type="GO" id="GO:0047372">
    <property type="term" value="F:monoacylglycerol lipase activity"/>
    <property type="evidence" value="ECO:0007669"/>
    <property type="project" value="UniProtKB-EC"/>
</dbReference>
<evidence type="ECO:0000256" key="3">
    <source>
        <dbReference type="ARBA" id="ARBA00013254"/>
    </source>
</evidence>
<comment type="catalytic activity">
    <reaction evidence="1">
        <text>Hydrolyzes glycerol monoesters of long-chain fatty acids.</text>
        <dbReference type="EC" id="3.1.1.23"/>
    </reaction>
</comment>
<dbReference type="PANTHER" id="PTHR11614">
    <property type="entry name" value="PHOSPHOLIPASE-RELATED"/>
    <property type="match status" value="1"/>
</dbReference>
<dbReference type="GO" id="GO:0016298">
    <property type="term" value="F:lipase activity"/>
    <property type="evidence" value="ECO:0000318"/>
    <property type="project" value="GO_Central"/>
</dbReference>
<feature type="domain" description="Serine aminopeptidase S33" evidence="5">
    <location>
        <begin position="13"/>
        <end position="239"/>
    </location>
</feature>
<dbReference type="InParanoid" id="Q9X171"/>
<sequence>MRMNIQKHGEDWKGTVVIVHGLGEHSGRYRRLVREFVSEGVQVVTFDLPGHGKSPGRRGHLRFDDVFKILNEITKDLERFVLFGHSLGGLIAIRFTQIFQPENQKGLVVSAPAILLPDTHSPVLEFMVRFLSFFVPFLTMSNGINPSDLSRNREAVEAYIRDPLVHDRISFKLASDMLSHMKKVLKDAERIKVPVLIFHGTDDRVVSFEGSKKFFEALSTEKKLVSFPGGYHELFEDPEHQKEFFKTIVEWSLEKLGGK</sequence>
<dbReference type="SUPFAM" id="SSF53474">
    <property type="entry name" value="alpha/beta-Hydrolases"/>
    <property type="match status" value="1"/>
</dbReference>
<dbReference type="Pfam" id="PF12146">
    <property type="entry name" value="Hydrolase_4"/>
    <property type="match status" value="1"/>
</dbReference>
<evidence type="ECO:0000256" key="1">
    <source>
        <dbReference type="ARBA" id="ARBA00001613"/>
    </source>
</evidence>
<evidence type="ECO:0000313" key="6">
    <source>
        <dbReference type="EMBL" id="AAD36421.1"/>
    </source>
</evidence>
<name>Q9X171_THEMA</name>
<dbReference type="InterPro" id="IPR051044">
    <property type="entry name" value="MAG_DAG_Lipase"/>
</dbReference>
<dbReference type="PIR" id="F72264">
    <property type="entry name" value="F72264"/>
</dbReference>
<dbReference type="SMR" id="Q9X171"/>
<accession>Q9X171</accession>
<reference evidence="6 7" key="1">
    <citation type="journal article" date="1999" name="Nature">
        <title>Evidence for lateral gene transfer between Archaea and Bacteria from genome sequence of Thermotoga maritima.</title>
        <authorList>
            <person name="Nelson K.E."/>
            <person name="Clayton R.A."/>
            <person name="Gill S.R."/>
            <person name="Gwinn M.L."/>
            <person name="Dodson R.J."/>
            <person name="Haft D.H."/>
            <person name="Hickey E.K."/>
            <person name="Peterson J.D."/>
            <person name="Nelson W.C."/>
            <person name="Ketchum K.A."/>
            <person name="McDonald L."/>
            <person name="Utterback T.R."/>
            <person name="Malek J.A."/>
            <person name="Linher K.D."/>
            <person name="Garrett M.M."/>
            <person name="Stewart A.M."/>
            <person name="Cotton M.D."/>
            <person name="Pratt M.S."/>
            <person name="Phillips C.A."/>
            <person name="Richardson D."/>
            <person name="Heidelberg J."/>
            <person name="Sutton G.G."/>
            <person name="Fleischmann R.D."/>
            <person name="White O."/>
            <person name="Salzberg S.L."/>
            <person name="Smith H.O."/>
            <person name="Venter J.C."/>
            <person name="Fraser C.M."/>
        </authorList>
    </citation>
    <scope>NUCLEOTIDE SEQUENCE [LARGE SCALE GENOMIC DNA]</scope>
    <source>
        <strain evidence="7">ATCC 43589 / DSM 3109 / JCM 10099 / NBRC 100826 / MSB8</strain>
    </source>
</reference>
<dbReference type="EMBL" id="AE000512">
    <property type="protein sequence ID" value="AAD36421.1"/>
    <property type="molecule type" value="Genomic_DNA"/>
</dbReference>